<evidence type="ECO:0000313" key="3">
    <source>
        <dbReference type="Proteomes" id="UP000234323"/>
    </source>
</evidence>
<gene>
    <name evidence="2" type="ORF">RhiirA4_486514</name>
</gene>
<reference evidence="2 3" key="1">
    <citation type="submission" date="2015-10" db="EMBL/GenBank/DDBJ databases">
        <title>Genome analyses suggest a sexual origin of heterokaryosis in a supposedly ancient asexual fungus.</title>
        <authorList>
            <person name="Ropars J."/>
            <person name="Sedzielewska K."/>
            <person name="Noel J."/>
            <person name="Charron P."/>
            <person name="Farinelli L."/>
            <person name="Marton T."/>
            <person name="Kruger M."/>
            <person name="Pelin A."/>
            <person name="Brachmann A."/>
            <person name="Corradi N."/>
        </authorList>
    </citation>
    <scope>NUCLEOTIDE SEQUENCE [LARGE SCALE GENOMIC DNA]</scope>
    <source>
        <strain evidence="2 3">A4</strain>
    </source>
</reference>
<evidence type="ECO:0000313" key="2">
    <source>
        <dbReference type="EMBL" id="PKY61474.1"/>
    </source>
</evidence>
<protein>
    <recommendedName>
        <fullName evidence="1">DUF8211 domain-containing protein</fullName>
    </recommendedName>
</protein>
<organism evidence="2 3">
    <name type="scientific">Rhizophagus irregularis</name>
    <dbReference type="NCBI Taxonomy" id="588596"/>
    <lineage>
        <taxon>Eukaryota</taxon>
        <taxon>Fungi</taxon>
        <taxon>Fungi incertae sedis</taxon>
        <taxon>Mucoromycota</taxon>
        <taxon>Glomeromycotina</taxon>
        <taxon>Glomeromycetes</taxon>
        <taxon>Glomerales</taxon>
        <taxon>Glomeraceae</taxon>
        <taxon>Rhizophagus</taxon>
    </lineage>
</organism>
<accession>A0A2I1HRE7</accession>
<dbReference type="Proteomes" id="UP000234323">
    <property type="component" value="Unassembled WGS sequence"/>
</dbReference>
<dbReference type="Pfam" id="PF26638">
    <property type="entry name" value="DUF8211"/>
    <property type="match status" value="1"/>
</dbReference>
<dbReference type="AlphaFoldDB" id="A0A2I1HRE7"/>
<comment type="caution">
    <text evidence="2">The sequence shown here is derived from an EMBL/GenBank/DDBJ whole genome shotgun (WGS) entry which is preliminary data.</text>
</comment>
<feature type="domain" description="DUF8211" evidence="1">
    <location>
        <begin position="68"/>
        <end position="119"/>
    </location>
</feature>
<dbReference type="InterPro" id="IPR058524">
    <property type="entry name" value="DUF8211"/>
</dbReference>
<keyword evidence="3" id="KW-1185">Reference proteome</keyword>
<dbReference type="EMBL" id="LLXI01005410">
    <property type="protein sequence ID" value="PKY61474.1"/>
    <property type="molecule type" value="Genomic_DNA"/>
</dbReference>
<name>A0A2I1HRE7_9GLOM</name>
<evidence type="ECO:0000259" key="1">
    <source>
        <dbReference type="Pfam" id="PF26638"/>
    </source>
</evidence>
<proteinExistence type="predicted"/>
<sequence length="131" mass="15726">MSHDRRACVAHQKYLEKFTFIKKPKTTLAPLSSPKSFHAEHLFNSWNELKVKQVYSHRQGISFMHDRPTKTSQNQKARFQRNCNRVFNWHKDEPAFTLDDQLICARQHRFLFLESQHIESYQLTNFVHLLI</sequence>